<dbReference type="CDD" id="cd00383">
    <property type="entry name" value="trans_reg_C"/>
    <property type="match status" value="1"/>
</dbReference>
<name>A0ABT9CAZ5_9BACL</name>
<proteinExistence type="predicted"/>
<organism evidence="8 9">
    <name type="scientific">Paenibacillus lacisoli</name>
    <dbReference type="NCBI Taxonomy" id="3064525"/>
    <lineage>
        <taxon>Bacteria</taxon>
        <taxon>Bacillati</taxon>
        <taxon>Bacillota</taxon>
        <taxon>Bacilli</taxon>
        <taxon>Bacillales</taxon>
        <taxon>Paenibacillaceae</taxon>
        <taxon>Paenibacillus</taxon>
    </lineage>
</organism>
<keyword evidence="2" id="KW-0902">Two-component regulatory system</keyword>
<accession>A0ABT9CAZ5</accession>
<keyword evidence="4 6" id="KW-0238">DNA-binding</keyword>
<feature type="DNA-binding region" description="OmpR/PhoB-type" evidence="6">
    <location>
        <begin position="171"/>
        <end position="270"/>
    </location>
</feature>
<dbReference type="InterPro" id="IPR039420">
    <property type="entry name" value="WalR-like"/>
</dbReference>
<evidence type="ECO:0000259" key="7">
    <source>
        <dbReference type="PROSITE" id="PS51755"/>
    </source>
</evidence>
<gene>
    <name evidence="8" type="ORF">Q5741_08390</name>
</gene>
<dbReference type="EMBL" id="JAUQTB010000003">
    <property type="protein sequence ID" value="MDO7906434.1"/>
    <property type="molecule type" value="Genomic_DNA"/>
</dbReference>
<evidence type="ECO:0000256" key="3">
    <source>
        <dbReference type="ARBA" id="ARBA00023015"/>
    </source>
</evidence>
<keyword evidence="3" id="KW-0805">Transcription regulation</keyword>
<protein>
    <submittedName>
        <fullName evidence="8">Response regulator transcription factor</fullName>
    </submittedName>
</protein>
<evidence type="ECO:0000313" key="8">
    <source>
        <dbReference type="EMBL" id="MDO7906434.1"/>
    </source>
</evidence>
<dbReference type="PANTHER" id="PTHR48111">
    <property type="entry name" value="REGULATOR OF RPOS"/>
    <property type="match status" value="1"/>
</dbReference>
<sequence>MSSQTNQVKYSISRASIPDSLRTRFASPAPAPEREPLRLVDTCPVTRRVILVSPIPGAVTDLVRTLSDGCYDVLVFHRWEPEVQAQLRGELLIYDMTSARSDSEFAELKSRLAAGGAEDVPCLFLVKEPCMPQGGGAGPREDVLVWPAASAEVLYRVQRMMERRPASMIDSERTVFKDLWIDRGRMMVRQGENLLSLTKTEYDLLLMLVDSRGKVVSREAMLSDIWDTQFMGGSNVVDVHVKSLRKKLGDNAAAPKYITTVRGVGYRLAD</sequence>
<dbReference type="Proteomes" id="UP001240171">
    <property type="component" value="Unassembled WGS sequence"/>
</dbReference>
<dbReference type="SUPFAM" id="SSF46894">
    <property type="entry name" value="C-terminal effector domain of the bipartite response regulators"/>
    <property type="match status" value="1"/>
</dbReference>
<evidence type="ECO:0000256" key="1">
    <source>
        <dbReference type="ARBA" id="ARBA00022553"/>
    </source>
</evidence>
<evidence type="ECO:0000256" key="5">
    <source>
        <dbReference type="ARBA" id="ARBA00023163"/>
    </source>
</evidence>
<dbReference type="InterPro" id="IPR016032">
    <property type="entry name" value="Sig_transdc_resp-reg_C-effctor"/>
</dbReference>
<dbReference type="Pfam" id="PF00486">
    <property type="entry name" value="Trans_reg_C"/>
    <property type="match status" value="1"/>
</dbReference>
<dbReference type="PROSITE" id="PS51755">
    <property type="entry name" value="OMPR_PHOB"/>
    <property type="match status" value="1"/>
</dbReference>
<feature type="domain" description="OmpR/PhoB-type" evidence="7">
    <location>
        <begin position="171"/>
        <end position="270"/>
    </location>
</feature>
<dbReference type="PANTHER" id="PTHR48111:SF1">
    <property type="entry name" value="TWO-COMPONENT RESPONSE REGULATOR ORR33"/>
    <property type="match status" value="1"/>
</dbReference>
<dbReference type="RefSeq" id="WP_305023627.1">
    <property type="nucleotide sequence ID" value="NZ_JAUQTB010000003.1"/>
</dbReference>
<dbReference type="InterPro" id="IPR001867">
    <property type="entry name" value="OmpR/PhoB-type_DNA-bd"/>
</dbReference>
<evidence type="ECO:0000256" key="6">
    <source>
        <dbReference type="PROSITE-ProRule" id="PRU01091"/>
    </source>
</evidence>
<reference evidence="8 9" key="1">
    <citation type="submission" date="2023-07" db="EMBL/GenBank/DDBJ databases">
        <title>Paenibacillus sp. JX-17 nov. isolated from soil.</title>
        <authorList>
            <person name="Wan Y."/>
            <person name="Liu B."/>
        </authorList>
    </citation>
    <scope>NUCLEOTIDE SEQUENCE [LARGE SCALE GENOMIC DNA]</scope>
    <source>
        <strain evidence="8 9">JX-17</strain>
    </source>
</reference>
<dbReference type="SMART" id="SM00862">
    <property type="entry name" value="Trans_reg_C"/>
    <property type="match status" value="1"/>
</dbReference>
<evidence type="ECO:0000313" key="9">
    <source>
        <dbReference type="Proteomes" id="UP001240171"/>
    </source>
</evidence>
<evidence type="ECO:0000256" key="4">
    <source>
        <dbReference type="ARBA" id="ARBA00023125"/>
    </source>
</evidence>
<keyword evidence="9" id="KW-1185">Reference proteome</keyword>
<dbReference type="Gene3D" id="1.10.10.10">
    <property type="entry name" value="Winged helix-like DNA-binding domain superfamily/Winged helix DNA-binding domain"/>
    <property type="match status" value="1"/>
</dbReference>
<comment type="caution">
    <text evidence="8">The sequence shown here is derived from an EMBL/GenBank/DDBJ whole genome shotgun (WGS) entry which is preliminary data.</text>
</comment>
<dbReference type="InterPro" id="IPR036388">
    <property type="entry name" value="WH-like_DNA-bd_sf"/>
</dbReference>
<evidence type="ECO:0000256" key="2">
    <source>
        <dbReference type="ARBA" id="ARBA00023012"/>
    </source>
</evidence>
<keyword evidence="5" id="KW-0804">Transcription</keyword>
<keyword evidence="1" id="KW-0597">Phosphoprotein</keyword>